<feature type="non-terminal residue" evidence="2">
    <location>
        <position position="55"/>
    </location>
</feature>
<dbReference type="Proteomes" id="UP000236291">
    <property type="component" value="Unassembled WGS sequence"/>
</dbReference>
<dbReference type="AlphaFoldDB" id="A0A2K3KA21"/>
<evidence type="ECO:0000313" key="3">
    <source>
        <dbReference type="Proteomes" id="UP000236291"/>
    </source>
</evidence>
<reference evidence="2 3" key="2">
    <citation type="journal article" date="2017" name="Front. Plant Sci.">
        <title>Gene Classification and Mining of Molecular Markers Useful in Red Clover (Trifolium pratense) Breeding.</title>
        <authorList>
            <person name="Istvanek J."/>
            <person name="Dluhosova J."/>
            <person name="Dluhos P."/>
            <person name="Patkova L."/>
            <person name="Nedelnik J."/>
            <person name="Repkova J."/>
        </authorList>
    </citation>
    <scope>NUCLEOTIDE SEQUENCE [LARGE SCALE GENOMIC DNA]</scope>
    <source>
        <strain evidence="3">cv. Tatra</strain>
        <tissue evidence="2">Young leaves</tissue>
    </source>
</reference>
<dbReference type="EMBL" id="ASHM01152609">
    <property type="protein sequence ID" value="PNX63119.1"/>
    <property type="molecule type" value="Genomic_DNA"/>
</dbReference>
<name>A0A2K3KA21_TRIPR</name>
<feature type="region of interest" description="Disordered" evidence="1">
    <location>
        <begin position="35"/>
        <end position="55"/>
    </location>
</feature>
<gene>
    <name evidence="2" type="ORF">L195_g061466</name>
</gene>
<reference evidence="2 3" key="1">
    <citation type="journal article" date="2014" name="Am. J. Bot.">
        <title>Genome assembly and annotation for red clover (Trifolium pratense; Fabaceae).</title>
        <authorList>
            <person name="Istvanek J."/>
            <person name="Jaros M."/>
            <person name="Krenek A."/>
            <person name="Repkova J."/>
        </authorList>
    </citation>
    <scope>NUCLEOTIDE SEQUENCE [LARGE SCALE GENOMIC DNA]</scope>
    <source>
        <strain evidence="3">cv. Tatra</strain>
        <tissue evidence="2">Young leaves</tissue>
    </source>
</reference>
<comment type="caution">
    <text evidence="2">The sequence shown here is derived from an EMBL/GenBank/DDBJ whole genome shotgun (WGS) entry which is preliminary data.</text>
</comment>
<evidence type="ECO:0000313" key="2">
    <source>
        <dbReference type="EMBL" id="PNX63119.1"/>
    </source>
</evidence>
<evidence type="ECO:0000256" key="1">
    <source>
        <dbReference type="SAM" id="MobiDB-lite"/>
    </source>
</evidence>
<sequence length="55" mass="5893">MRKLAAIRGGKCALTQRDSVDTTFVHNDDPLLVNSVSTPPVAVSVNDNPTDDVQL</sequence>
<accession>A0A2K3KA21</accession>
<proteinExistence type="predicted"/>
<feature type="compositionally biased region" description="Polar residues" evidence="1">
    <location>
        <begin position="45"/>
        <end position="55"/>
    </location>
</feature>
<protein>
    <submittedName>
        <fullName evidence="2">Uncharacterized protein</fullName>
    </submittedName>
</protein>
<organism evidence="2 3">
    <name type="scientific">Trifolium pratense</name>
    <name type="common">Red clover</name>
    <dbReference type="NCBI Taxonomy" id="57577"/>
    <lineage>
        <taxon>Eukaryota</taxon>
        <taxon>Viridiplantae</taxon>
        <taxon>Streptophyta</taxon>
        <taxon>Embryophyta</taxon>
        <taxon>Tracheophyta</taxon>
        <taxon>Spermatophyta</taxon>
        <taxon>Magnoliopsida</taxon>
        <taxon>eudicotyledons</taxon>
        <taxon>Gunneridae</taxon>
        <taxon>Pentapetalae</taxon>
        <taxon>rosids</taxon>
        <taxon>fabids</taxon>
        <taxon>Fabales</taxon>
        <taxon>Fabaceae</taxon>
        <taxon>Papilionoideae</taxon>
        <taxon>50 kb inversion clade</taxon>
        <taxon>NPAAA clade</taxon>
        <taxon>Hologalegina</taxon>
        <taxon>IRL clade</taxon>
        <taxon>Trifolieae</taxon>
        <taxon>Trifolium</taxon>
    </lineage>
</organism>